<dbReference type="EMBL" id="JBJUIK010000011">
    <property type="protein sequence ID" value="KAL3513136.1"/>
    <property type="molecule type" value="Genomic_DNA"/>
</dbReference>
<accession>A0ABD2Z187</accession>
<evidence type="ECO:0000313" key="1">
    <source>
        <dbReference type="EMBL" id="KAL3513136.1"/>
    </source>
</evidence>
<evidence type="ECO:0000313" key="2">
    <source>
        <dbReference type="Proteomes" id="UP001630127"/>
    </source>
</evidence>
<keyword evidence="2" id="KW-1185">Reference proteome</keyword>
<comment type="caution">
    <text evidence="1">The sequence shown here is derived from an EMBL/GenBank/DDBJ whole genome shotgun (WGS) entry which is preliminary data.</text>
</comment>
<name>A0ABD2Z187_9GENT</name>
<dbReference type="PANTHER" id="PTHR31973:SF199">
    <property type="entry name" value="SWIM-TYPE DOMAIN-CONTAINING PROTEIN"/>
    <property type="match status" value="1"/>
</dbReference>
<sequence length="265" mass="30644">MERPKVVAAKRGIKGTLGWEVLIWRRKEVFWLGETMGNTNQIMGVVPKELIETLPNKLMGIDNQKIQDVHMWFGGILRGSPWGHAQYPGSEVNFYFRHPDCTLDITTAYLKCDEDVKLWALSGTHTYGREYNKQHATSRYLAKKYLDKHRDETDIGNISFVKDVKRVLMVEISPVQAYKSKRKAKKVLQDCDGKDYRKLWEYCNVLRKKNLGSCSNIKLDRPTIEEKRIFQILYYRLSTWKDGFLAGCRPIIGLDGCFLKGPFGG</sequence>
<protein>
    <submittedName>
        <fullName evidence="1">Uncharacterized protein</fullName>
    </submittedName>
</protein>
<proteinExistence type="predicted"/>
<dbReference type="PANTHER" id="PTHR31973">
    <property type="entry name" value="POLYPROTEIN, PUTATIVE-RELATED"/>
    <property type="match status" value="1"/>
</dbReference>
<dbReference type="AlphaFoldDB" id="A0ABD2Z187"/>
<gene>
    <name evidence="1" type="ORF">ACH5RR_025853</name>
</gene>
<reference evidence="1 2" key="1">
    <citation type="submission" date="2024-11" db="EMBL/GenBank/DDBJ databases">
        <title>A near-complete genome assembly of Cinchona calisaya.</title>
        <authorList>
            <person name="Lian D.C."/>
            <person name="Zhao X.W."/>
            <person name="Wei L."/>
        </authorList>
    </citation>
    <scope>NUCLEOTIDE SEQUENCE [LARGE SCALE GENOMIC DNA]</scope>
    <source>
        <tissue evidence="1">Nenye</tissue>
    </source>
</reference>
<dbReference type="Proteomes" id="UP001630127">
    <property type="component" value="Unassembled WGS sequence"/>
</dbReference>
<organism evidence="1 2">
    <name type="scientific">Cinchona calisaya</name>
    <dbReference type="NCBI Taxonomy" id="153742"/>
    <lineage>
        <taxon>Eukaryota</taxon>
        <taxon>Viridiplantae</taxon>
        <taxon>Streptophyta</taxon>
        <taxon>Embryophyta</taxon>
        <taxon>Tracheophyta</taxon>
        <taxon>Spermatophyta</taxon>
        <taxon>Magnoliopsida</taxon>
        <taxon>eudicotyledons</taxon>
        <taxon>Gunneridae</taxon>
        <taxon>Pentapetalae</taxon>
        <taxon>asterids</taxon>
        <taxon>lamiids</taxon>
        <taxon>Gentianales</taxon>
        <taxon>Rubiaceae</taxon>
        <taxon>Cinchonoideae</taxon>
        <taxon>Cinchoneae</taxon>
        <taxon>Cinchona</taxon>
    </lineage>
</organism>